<dbReference type="KEGG" id="lhf:JCM16775_1147"/>
<dbReference type="OrthoDB" id="81985at2"/>
<dbReference type="Gene3D" id="3.10.450.40">
    <property type="match status" value="1"/>
</dbReference>
<keyword evidence="1" id="KW-0472">Membrane</keyword>
<reference evidence="3 4" key="1">
    <citation type="submission" date="2019-07" db="EMBL/GenBank/DDBJ databases">
        <title>Complete Genome Sequence of Leptotrichia hofstadii Strain JCM16775.</title>
        <authorList>
            <person name="Watanabe S."/>
            <person name="Cui L."/>
        </authorList>
    </citation>
    <scope>NUCLEOTIDE SEQUENCE [LARGE SCALE GENOMIC DNA]</scope>
    <source>
        <strain evidence="3 4">JCM16775</strain>
    </source>
</reference>
<evidence type="ECO:0000256" key="1">
    <source>
        <dbReference type="SAM" id="Phobius"/>
    </source>
</evidence>
<dbReference type="EMBL" id="AP019823">
    <property type="protein sequence ID" value="BBM38438.1"/>
    <property type="molecule type" value="Genomic_DNA"/>
</dbReference>
<accession>A0A510JGM6</accession>
<feature type="transmembrane region" description="Helical" evidence="1">
    <location>
        <begin position="12"/>
        <end position="29"/>
    </location>
</feature>
<evidence type="ECO:0000313" key="4">
    <source>
        <dbReference type="Proteomes" id="UP000321892"/>
    </source>
</evidence>
<evidence type="ECO:0000259" key="2">
    <source>
        <dbReference type="Pfam" id="PF03413"/>
    </source>
</evidence>
<dbReference type="InterPro" id="IPR025711">
    <property type="entry name" value="PepSY"/>
</dbReference>
<protein>
    <submittedName>
        <fullName evidence="3">Propeptide PepSY amd peptidase M4</fullName>
    </submittedName>
</protein>
<proteinExistence type="predicted"/>
<keyword evidence="1" id="KW-1133">Transmembrane helix</keyword>
<organism evidence="3 4">
    <name type="scientific">Leptotrichia hofstadii</name>
    <dbReference type="NCBI Taxonomy" id="157688"/>
    <lineage>
        <taxon>Bacteria</taxon>
        <taxon>Fusobacteriati</taxon>
        <taxon>Fusobacteriota</taxon>
        <taxon>Fusobacteriia</taxon>
        <taxon>Fusobacteriales</taxon>
        <taxon>Leptotrichiaceae</taxon>
        <taxon>Leptotrichia</taxon>
    </lineage>
</organism>
<dbReference type="AlphaFoldDB" id="A0A510JGM6"/>
<evidence type="ECO:0000313" key="3">
    <source>
        <dbReference type="EMBL" id="BBM38438.1"/>
    </source>
</evidence>
<sequence length="118" mass="13133">MIDKKIIKKGNLNYTITLMVFLLSVNLLAKGNTNYVKKEKLVPMVNIKTSNGQITPSRAKEIALGHAGVSEGSANFKKIKLDNKNGRPAYEIEFIANNSRYEFSIDAGNGSIIKFEKR</sequence>
<dbReference type="Pfam" id="PF03413">
    <property type="entry name" value="PepSY"/>
    <property type="match status" value="1"/>
</dbReference>
<keyword evidence="4" id="KW-1185">Reference proteome</keyword>
<gene>
    <name evidence="3" type="ORF">JCM16775_1147</name>
</gene>
<feature type="domain" description="PepSY" evidence="2">
    <location>
        <begin position="54"/>
        <end position="115"/>
    </location>
</feature>
<dbReference type="Proteomes" id="UP000321892">
    <property type="component" value="Chromosome"/>
</dbReference>
<name>A0A510JGM6_9FUSO</name>
<keyword evidence="1" id="KW-0812">Transmembrane</keyword>
<dbReference type="RefSeq" id="WP_026746434.1">
    <property type="nucleotide sequence ID" value="NZ_AP019823.1"/>
</dbReference>